<sequence length="85" mass="8556">MIAPLLALAPATITWSPKVALVMIVCNVIAIAIGKATIQHQNVGLKLPSPGLFGGFSHGAMLGTLSLGHILGMGAILGMASRGVV</sequence>
<protein>
    <recommendedName>
        <fullName evidence="9">Photosystem I reaction center subunit PsaK</fullName>
    </recommendedName>
    <alternativeName>
        <fullName evidence="9">Photosystem I subunit X</fullName>
    </alternativeName>
</protein>
<proteinExistence type="inferred from homology"/>
<dbReference type="OrthoDB" id="561382at2"/>
<keyword evidence="4 9" id="KW-0812">Transmembrane</keyword>
<evidence type="ECO:0000256" key="1">
    <source>
        <dbReference type="ARBA" id="ARBA00004141"/>
    </source>
</evidence>
<comment type="similarity">
    <text evidence="2 9">Belongs to the PsaG/PsaK family.</text>
</comment>
<dbReference type="Pfam" id="PF01241">
    <property type="entry name" value="PSI_PSAK"/>
    <property type="match status" value="1"/>
</dbReference>
<dbReference type="EMBL" id="PXXO01000001">
    <property type="protein sequence ID" value="PSJ07449.1"/>
    <property type="molecule type" value="Genomic_DNA"/>
</dbReference>
<dbReference type="HAMAP" id="MF_00474">
    <property type="entry name" value="PSI_PsaK"/>
    <property type="match status" value="1"/>
</dbReference>
<evidence type="ECO:0000256" key="3">
    <source>
        <dbReference type="ARBA" id="ARBA00022531"/>
    </source>
</evidence>
<dbReference type="AlphaFoldDB" id="A0A2P7N1V6"/>
<evidence type="ECO:0000256" key="6">
    <source>
        <dbReference type="ARBA" id="ARBA00022989"/>
    </source>
</evidence>
<comment type="caution">
    <text evidence="10">The sequence shown here is derived from an EMBL/GenBank/DDBJ whole genome shotgun (WGS) entry which is preliminary data.</text>
</comment>
<accession>A0A2P7N1V6</accession>
<dbReference type="GO" id="GO:0009522">
    <property type="term" value="C:photosystem I"/>
    <property type="evidence" value="ECO:0007669"/>
    <property type="project" value="UniProtKB-KW"/>
</dbReference>
<keyword evidence="5 9" id="KW-0603">Photosystem I</keyword>
<evidence type="ECO:0000256" key="4">
    <source>
        <dbReference type="ARBA" id="ARBA00022692"/>
    </source>
</evidence>
<dbReference type="Proteomes" id="UP000243002">
    <property type="component" value="Unassembled WGS sequence"/>
</dbReference>
<dbReference type="GO" id="GO:0031676">
    <property type="term" value="C:plasma membrane-derived thylakoid membrane"/>
    <property type="evidence" value="ECO:0007669"/>
    <property type="project" value="UniProtKB-SubCell"/>
</dbReference>
<dbReference type="InterPro" id="IPR000549">
    <property type="entry name" value="PSI_PsaG/PsaK"/>
</dbReference>
<evidence type="ECO:0000256" key="2">
    <source>
        <dbReference type="ARBA" id="ARBA00006458"/>
    </source>
</evidence>
<evidence type="ECO:0000256" key="7">
    <source>
        <dbReference type="ARBA" id="ARBA00023078"/>
    </source>
</evidence>
<keyword evidence="7 9" id="KW-0793">Thylakoid</keyword>
<dbReference type="InterPro" id="IPR017492">
    <property type="entry name" value="PSI_PsaK"/>
</dbReference>
<keyword evidence="6 9" id="KW-1133">Transmembrane helix</keyword>
<dbReference type="NCBIfam" id="TIGR03049">
    <property type="entry name" value="PS_I_psaK"/>
    <property type="match status" value="1"/>
</dbReference>
<organism evidence="10 11">
    <name type="scientific">Cyanobium usitatum str. Tous</name>
    <dbReference type="NCBI Taxonomy" id="2116684"/>
    <lineage>
        <taxon>Bacteria</taxon>
        <taxon>Bacillati</taxon>
        <taxon>Cyanobacteriota</taxon>
        <taxon>Cyanophyceae</taxon>
        <taxon>Synechococcales</taxon>
        <taxon>Prochlorococcaceae</taxon>
        <taxon>Cyanobium</taxon>
    </lineage>
</organism>
<keyword evidence="8 9" id="KW-0472">Membrane</keyword>
<evidence type="ECO:0000313" key="11">
    <source>
        <dbReference type="Proteomes" id="UP000243002"/>
    </source>
</evidence>
<evidence type="ECO:0000256" key="8">
    <source>
        <dbReference type="ARBA" id="ARBA00023136"/>
    </source>
</evidence>
<evidence type="ECO:0000256" key="9">
    <source>
        <dbReference type="HAMAP-Rule" id="MF_00474"/>
    </source>
</evidence>
<keyword evidence="11" id="KW-1185">Reference proteome</keyword>
<reference evidence="10 11" key="1">
    <citation type="journal article" date="2018" name="Environ. Microbiol.">
        <title>Ecological and genomic features of two widespread freshwater picocyanobacteria.</title>
        <authorList>
            <person name="Cabello-Yeves P.J."/>
            <person name="Picazo A."/>
            <person name="Camacho A."/>
            <person name="Callieri C."/>
            <person name="Rosselli R."/>
            <person name="Roda-Garcia J.J."/>
            <person name="Coutinho F.H."/>
            <person name="Rodriguez-Valera F."/>
        </authorList>
    </citation>
    <scope>NUCLEOTIDE SEQUENCE [LARGE SCALE GENOMIC DNA]</scope>
    <source>
        <strain evidence="10 11">Tous</strain>
    </source>
</reference>
<keyword evidence="3 9" id="KW-0602">Photosynthesis</keyword>
<dbReference type="InterPro" id="IPR035982">
    <property type="entry name" value="PSI_centre_PsaK_sf"/>
</dbReference>
<feature type="transmembrane region" description="Helical" evidence="9">
    <location>
        <begin position="59"/>
        <end position="80"/>
    </location>
</feature>
<name>A0A2P7N1V6_9CYAN</name>
<dbReference type="SUPFAM" id="SSF81563">
    <property type="entry name" value="Photosystem I reaction center subunit X, PsaK"/>
    <property type="match status" value="1"/>
</dbReference>
<dbReference type="InterPro" id="IPR037101">
    <property type="entry name" value="PSI_PsaK_bact"/>
</dbReference>
<feature type="transmembrane region" description="Helical" evidence="9">
    <location>
        <begin position="20"/>
        <end position="38"/>
    </location>
</feature>
<dbReference type="Gene3D" id="1.20.860.20">
    <property type="entry name" value="Photosystem I PsaK, reaction centre"/>
    <property type="match status" value="1"/>
</dbReference>
<evidence type="ECO:0000313" key="10">
    <source>
        <dbReference type="EMBL" id="PSJ07449.1"/>
    </source>
</evidence>
<dbReference type="GO" id="GO:0015979">
    <property type="term" value="P:photosynthesis"/>
    <property type="evidence" value="ECO:0007669"/>
    <property type="project" value="UniProtKB-UniRule"/>
</dbReference>
<gene>
    <name evidence="9 10" type="primary">psaK</name>
    <name evidence="10" type="ORF">C7K55_01670</name>
</gene>
<comment type="subcellular location">
    <subcellularLocation>
        <location evidence="9">Cellular thylakoid membrane</location>
        <topology evidence="9">Multi-pass membrane protein</topology>
    </subcellularLocation>
    <subcellularLocation>
        <location evidence="1">Membrane</location>
        <topology evidence="1">Multi-pass membrane protein</topology>
    </subcellularLocation>
</comment>
<dbReference type="RefSeq" id="WP_106501635.1">
    <property type="nucleotide sequence ID" value="NZ_PXXO01000001.1"/>
</dbReference>
<evidence type="ECO:0000256" key="5">
    <source>
        <dbReference type="ARBA" id="ARBA00022836"/>
    </source>
</evidence>